<dbReference type="PROSITE" id="PS50862">
    <property type="entry name" value="AA_TRNA_LIGASE_II"/>
    <property type="match status" value="1"/>
</dbReference>
<dbReference type="Proteomes" id="UP001222373">
    <property type="component" value="Chromosome"/>
</dbReference>
<dbReference type="SUPFAM" id="SSF50249">
    <property type="entry name" value="Nucleic acid-binding proteins"/>
    <property type="match status" value="1"/>
</dbReference>
<dbReference type="EMBL" id="CP110500">
    <property type="protein sequence ID" value="WDI79256.1"/>
    <property type="molecule type" value="Genomic_DNA"/>
</dbReference>
<dbReference type="PANTHER" id="PTHR22594:SF5">
    <property type="entry name" value="ASPARTATE--TRNA LIGASE, MITOCHONDRIAL"/>
    <property type="match status" value="1"/>
</dbReference>
<dbReference type="InterPro" id="IPR002312">
    <property type="entry name" value="Asp/Asn-tRNA-synth_IIb"/>
</dbReference>
<evidence type="ECO:0000256" key="1">
    <source>
        <dbReference type="ARBA" id="ARBA00022598"/>
    </source>
</evidence>
<feature type="domain" description="Aminoacyl-transfer RNA synthetases class-II family profile" evidence="6">
    <location>
        <begin position="120"/>
        <end position="453"/>
    </location>
</feature>
<dbReference type="PANTHER" id="PTHR22594">
    <property type="entry name" value="ASPARTYL/LYSYL-TRNA SYNTHETASE"/>
    <property type="match status" value="1"/>
</dbReference>
<evidence type="ECO:0000256" key="2">
    <source>
        <dbReference type="ARBA" id="ARBA00022741"/>
    </source>
</evidence>
<dbReference type="InterPro" id="IPR012340">
    <property type="entry name" value="NA-bd_OB-fold"/>
</dbReference>
<reference evidence="7" key="1">
    <citation type="submission" date="2022-11" db="EMBL/GenBank/DDBJ databases">
        <title>Genomic comparisons reveal selection pressure and functional variation between nutritional endosymbionts of cave-adapted and epigean Hawaiian planthoppers.</title>
        <authorList>
            <person name="Gossett J.M."/>
            <person name="Porter M.L."/>
            <person name="Vasquez Y."/>
            <person name="Bennett G.M."/>
            <person name="Chong R.A."/>
        </authorList>
    </citation>
    <scope>NUCLEOTIDE SEQUENCE</scope>
    <source>
        <strain evidence="7">OPOL2</strain>
    </source>
</reference>
<protein>
    <submittedName>
        <fullName evidence="7">OB-fold nucleic acid binding domain-containing protein</fullName>
    </submittedName>
</protein>
<keyword evidence="4" id="KW-0648">Protein biosynthesis</keyword>
<dbReference type="InterPro" id="IPR006195">
    <property type="entry name" value="aa-tRNA-synth_II"/>
</dbReference>
<dbReference type="Gene3D" id="2.40.50.140">
    <property type="entry name" value="Nucleic acid-binding proteins"/>
    <property type="match status" value="1"/>
</dbReference>
<name>A0AAX3N8Q4_9PROT</name>
<dbReference type="GO" id="GO:0003676">
    <property type="term" value="F:nucleic acid binding"/>
    <property type="evidence" value="ECO:0007669"/>
    <property type="project" value="InterPro"/>
</dbReference>
<evidence type="ECO:0000259" key="6">
    <source>
        <dbReference type="PROSITE" id="PS50862"/>
    </source>
</evidence>
<dbReference type="PRINTS" id="PR01042">
    <property type="entry name" value="TRNASYNTHASP"/>
</dbReference>
<keyword evidence="3" id="KW-0067">ATP-binding</keyword>
<gene>
    <name evidence="7" type="ORF">ONB67_00040</name>
</gene>
<dbReference type="Pfam" id="PF00152">
    <property type="entry name" value="tRNA-synt_2"/>
    <property type="match status" value="1"/>
</dbReference>
<dbReference type="SUPFAM" id="SSF55681">
    <property type="entry name" value="Class II aaRS and biotin synthetases"/>
    <property type="match status" value="1"/>
</dbReference>
<keyword evidence="1" id="KW-0436">Ligase</keyword>
<dbReference type="AlphaFoldDB" id="A0AAX3N8Q4"/>
<dbReference type="Pfam" id="PF01336">
    <property type="entry name" value="tRNA_anti-codon"/>
    <property type="match status" value="1"/>
</dbReference>
<dbReference type="Gene3D" id="3.30.930.10">
    <property type="entry name" value="Bira Bifunctional Protein, Domain 2"/>
    <property type="match status" value="2"/>
</dbReference>
<evidence type="ECO:0000256" key="3">
    <source>
        <dbReference type="ARBA" id="ARBA00022840"/>
    </source>
</evidence>
<keyword evidence="5" id="KW-0030">Aminoacyl-tRNA synthetase</keyword>
<dbReference type="GO" id="GO:0005524">
    <property type="term" value="F:ATP binding"/>
    <property type="evidence" value="ECO:0007669"/>
    <property type="project" value="UniProtKB-KW"/>
</dbReference>
<dbReference type="GO" id="GO:0004815">
    <property type="term" value="F:aspartate-tRNA ligase activity"/>
    <property type="evidence" value="ECO:0007669"/>
    <property type="project" value="TreeGrafter"/>
</dbReference>
<dbReference type="InterPro" id="IPR045864">
    <property type="entry name" value="aa-tRNA-synth_II/BPL/LPL"/>
</dbReference>
<evidence type="ECO:0000256" key="4">
    <source>
        <dbReference type="ARBA" id="ARBA00022917"/>
    </source>
</evidence>
<evidence type="ECO:0000313" key="8">
    <source>
        <dbReference type="Proteomes" id="UP001222373"/>
    </source>
</evidence>
<evidence type="ECO:0000256" key="5">
    <source>
        <dbReference type="ARBA" id="ARBA00023146"/>
    </source>
</evidence>
<proteinExistence type="predicted"/>
<dbReference type="InterPro" id="IPR004364">
    <property type="entry name" value="Aa-tRNA-synt_II"/>
</dbReference>
<organism evidence="7 8">
    <name type="scientific">Candidatus Vidania fulgoroideorum</name>
    <dbReference type="NCBI Taxonomy" id="881286"/>
    <lineage>
        <taxon>Bacteria</taxon>
        <taxon>Pseudomonadati</taxon>
        <taxon>Pseudomonadota</taxon>
        <taxon>Betaproteobacteria</taxon>
        <taxon>Candidatus Vidania</taxon>
    </lineage>
</organism>
<keyword evidence="2" id="KW-0547">Nucleotide-binding</keyword>
<dbReference type="InterPro" id="IPR004365">
    <property type="entry name" value="NA-bd_OB_tRNA"/>
</dbReference>
<accession>A0AAX3N8Q4</accession>
<evidence type="ECO:0000313" key="7">
    <source>
        <dbReference type="EMBL" id="WDI79256.1"/>
    </source>
</evidence>
<dbReference type="GO" id="GO:0006422">
    <property type="term" value="P:aspartyl-tRNA aminoacylation"/>
    <property type="evidence" value="ECO:0007669"/>
    <property type="project" value="TreeGrafter"/>
</dbReference>
<sequence>MKLKKINKTISVNGWVDSIRNFGKIVFLSLRNRDTIIQIVIKKKKINLKKNYCINVKGRIVKHNNKIEIICKKINILNKSVSYNNTKISEKEKSKNRIFYLKKMSTKNFFLNKSLMYLYIRKYLIKNNFIEIETPILTKKTKEGAKLFKIKKNIYLSQSPQLFKQILMISEYERYFQFAKCFRNENTRNDRQHEFTQLDIEASFLKKCDIFKISYSIIKLILKLYKIEKFKIFFIKYKECIVKYGTDKPDLRNKIHWKKINKKIFYLNIRKKIKKKIKINKKKVSIFLLKSKYLYLVFKKKIYPKVLEYIIKKICYSKEGKINKIYKKIINIIFVNDIPMFKKKKKCFHHPFTYFKEIKKSVKYIKKNFKKIKSESYDIIINGTEVAGGSIRIYNFNEQIKLLKILNIEKHFEKFIFFLKCGTPPHLGIAFGIDRILQKILYLKSIRDCIAFPRIF</sequence>